<dbReference type="AlphaFoldDB" id="A0A0C9YBJ0"/>
<evidence type="ECO:0000313" key="1">
    <source>
        <dbReference type="EMBL" id="KIK22105.1"/>
    </source>
</evidence>
<sequence length="155" mass="17713">MQGHTGEILHSGDQEDVSKCARLPLVPWISAQARMEPYHSVLCAQQSRVSHLTSMDDCGMMAPTTKPLSALQRFEPTACHPCGWIKEDGARCNTHITYDCARHLATAHNIRQQGRRLKVLCCWCDLPRYIRRSSMLRHVREVHLKCPRSSPRIRI</sequence>
<gene>
    <name evidence="1" type="ORF">PISMIDRAFT_680626</name>
</gene>
<reference evidence="2" key="2">
    <citation type="submission" date="2015-01" db="EMBL/GenBank/DDBJ databases">
        <title>Evolutionary Origins and Diversification of the Mycorrhizal Mutualists.</title>
        <authorList>
            <consortium name="DOE Joint Genome Institute"/>
            <consortium name="Mycorrhizal Genomics Consortium"/>
            <person name="Kohler A."/>
            <person name="Kuo A."/>
            <person name="Nagy L.G."/>
            <person name="Floudas D."/>
            <person name="Copeland A."/>
            <person name="Barry K.W."/>
            <person name="Cichocki N."/>
            <person name="Veneault-Fourrey C."/>
            <person name="LaButti K."/>
            <person name="Lindquist E.A."/>
            <person name="Lipzen A."/>
            <person name="Lundell T."/>
            <person name="Morin E."/>
            <person name="Murat C."/>
            <person name="Riley R."/>
            <person name="Ohm R."/>
            <person name="Sun H."/>
            <person name="Tunlid A."/>
            <person name="Henrissat B."/>
            <person name="Grigoriev I.V."/>
            <person name="Hibbett D.S."/>
            <person name="Martin F."/>
        </authorList>
    </citation>
    <scope>NUCLEOTIDE SEQUENCE [LARGE SCALE GENOMIC DNA]</scope>
    <source>
        <strain evidence="2">441</strain>
    </source>
</reference>
<dbReference type="Proteomes" id="UP000054018">
    <property type="component" value="Unassembled WGS sequence"/>
</dbReference>
<keyword evidence="2" id="KW-1185">Reference proteome</keyword>
<dbReference type="HOGENOM" id="CLU_1696222_0_0_1"/>
<reference evidence="1 2" key="1">
    <citation type="submission" date="2014-04" db="EMBL/GenBank/DDBJ databases">
        <authorList>
            <consortium name="DOE Joint Genome Institute"/>
            <person name="Kuo A."/>
            <person name="Kohler A."/>
            <person name="Costa M.D."/>
            <person name="Nagy L.G."/>
            <person name="Floudas D."/>
            <person name="Copeland A."/>
            <person name="Barry K.W."/>
            <person name="Cichocki N."/>
            <person name="Veneault-Fourrey C."/>
            <person name="LaButti K."/>
            <person name="Lindquist E.A."/>
            <person name="Lipzen A."/>
            <person name="Lundell T."/>
            <person name="Morin E."/>
            <person name="Murat C."/>
            <person name="Sun H."/>
            <person name="Tunlid A."/>
            <person name="Henrissat B."/>
            <person name="Grigoriev I.V."/>
            <person name="Hibbett D.S."/>
            <person name="Martin F."/>
            <person name="Nordberg H.P."/>
            <person name="Cantor M.N."/>
            <person name="Hua S.X."/>
        </authorList>
    </citation>
    <scope>NUCLEOTIDE SEQUENCE [LARGE SCALE GENOMIC DNA]</scope>
    <source>
        <strain evidence="1 2">441</strain>
    </source>
</reference>
<proteinExistence type="predicted"/>
<name>A0A0C9YBJ0_9AGAM</name>
<evidence type="ECO:0000313" key="2">
    <source>
        <dbReference type="Proteomes" id="UP000054018"/>
    </source>
</evidence>
<organism evidence="1 2">
    <name type="scientific">Pisolithus microcarpus 441</name>
    <dbReference type="NCBI Taxonomy" id="765257"/>
    <lineage>
        <taxon>Eukaryota</taxon>
        <taxon>Fungi</taxon>
        <taxon>Dikarya</taxon>
        <taxon>Basidiomycota</taxon>
        <taxon>Agaricomycotina</taxon>
        <taxon>Agaricomycetes</taxon>
        <taxon>Agaricomycetidae</taxon>
        <taxon>Boletales</taxon>
        <taxon>Sclerodermatineae</taxon>
        <taxon>Pisolithaceae</taxon>
        <taxon>Pisolithus</taxon>
    </lineage>
</organism>
<accession>A0A0C9YBJ0</accession>
<dbReference type="EMBL" id="KN833743">
    <property type="protein sequence ID" value="KIK22105.1"/>
    <property type="molecule type" value="Genomic_DNA"/>
</dbReference>
<protein>
    <submittedName>
        <fullName evidence="1">Unplaced genomic scaffold scaffold_59, whole genome shotgun sequence</fullName>
    </submittedName>
</protein>
<dbReference type="OrthoDB" id="2656691at2759"/>